<name>A0A067N8J6_BOTB1</name>
<dbReference type="AlphaFoldDB" id="A0A067N8J6"/>
<evidence type="ECO:0000313" key="1">
    <source>
        <dbReference type="EMBL" id="KDQ20111.1"/>
    </source>
</evidence>
<dbReference type="InterPro" id="IPR032675">
    <property type="entry name" value="LRR_dom_sf"/>
</dbReference>
<proteinExistence type="predicted"/>
<accession>A0A067N8J6</accession>
<evidence type="ECO:0000313" key="2">
    <source>
        <dbReference type="Proteomes" id="UP000027195"/>
    </source>
</evidence>
<organism evidence="1 2">
    <name type="scientific">Botryobasidium botryosum (strain FD-172 SS1)</name>
    <dbReference type="NCBI Taxonomy" id="930990"/>
    <lineage>
        <taxon>Eukaryota</taxon>
        <taxon>Fungi</taxon>
        <taxon>Dikarya</taxon>
        <taxon>Basidiomycota</taxon>
        <taxon>Agaricomycotina</taxon>
        <taxon>Agaricomycetes</taxon>
        <taxon>Cantharellales</taxon>
        <taxon>Botryobasidiaceae</taxon>
        <taxon>Botryobasidium</taxon>
    </lineage>
</organism>
<reference evidence="2" key="1">
    <citation type="journal article" date="2014" name="Proc. Natl. Acad. Sci. U.S.A.">
        <title>Extensive sampling of basidiomycete genomes demonstrates inadequacy of the white-rot/brown-rot paradigm for wood decay fungi.</title>
        <authorList>
            <person name="Riley R."/>
            <person name="Salamov A.A."/>
            <person name="Brown D.W."/>
            <person name="Nagy L.G."/>
            <person name="Floudas D."/>
            <person name="Held B.W."/>
            <person name="Levasseur A."/>
            <person name="Lombard V."/>
            <person name="Morin E."/>
            <person name="Otillar R."/>
            <person name="Lindquist E.A."/>
            <person name="Sun H."/>
            <person name="LaButti K.M."/>
            <person name="Schmutz J."/>
            <person name="Jabbour D."/>
            <person name="Luo H."/>
            <person name="Baker S.E."/>
            <person name="Pisabarro A.G."/>
            <person name="Walton J.D."/>
            <person name="Blanchette R.A."/>
            <person name="Henrissat B."/>
            <person name="Martin F."/>
            <person name="Cullen D."/>
            <person name="Hibbett D.S."/>
            <person name="Grigoriev I.V."/>
        </authorList>
    </citation>
    <scope>NUCLEOTIDE SEQUENCE [LARGE SCALE GENOMIC DNA]</scope>
    <source>
        <strain evidence="2">FD-172 SS1</strain>
    </source>
</reference>
<dbReference type="Gene3D" id="3.80.10.10">
    <property type="entry name" value="Ribonuclease Inhibitor"/>
    <property type="match status" value="1"/>
</dbReference>
<dbReference type="Proteomes" id="UP000027195">
    <property type="component" value="Unassembled WGS sequence"/>
</dbReference>
<protein>
    <recommendedName>
        <fullName evidence="3">F-box domain-containing protein</fullName>
    </recommendedName>
</protein>
<dbReference type="InParanoid" id="A0A067N8J6"/>
<evidence type="ECO:0008006" key="3">
    <source>
        <dbReference type="Google" id="ProtNLM"/>
    </source>
</evidence>
<sequence length="275" mass="30483">MLRVLEACPLLEVLHLDSVHFTFLSDEAEGFGLPETAVMLSCLRRVRVKQGSPQWAVRSILSHIMAARHCCLEIIVGSASLKVLTDVVPSWLDAKGKFPGLSLISHLDIRLLGGGELSIKGIGSGADVFKFDTTTFLDYPQILPVLGRIFPMPLLERLTVINCRDHAEAFAEFLDRHRTIQAISLSGAEPKMMEIFRVTPTRHLCPSLRELVIEQCNVSAAHLVDVLKSRIRPGPTSVFPEDSTTSLRHLKIIRCLHITRAAVAELEEHLVVECA</sequence>
<dbReference type="EMBL" id="KL198018">
    <property type="protein sequence ID" value="KDQ20111.1"/>
    <property type="molecule type" value="Genomic_DNA"/>
</dbReference>
<dbReference type="HOGENOM" id="CLU_057877_0_0_1"/>
<dbReference type="SUPFAM" id="SSF52047">
    <property type="entry name" value="RNI-like"/>
    <property type="match status" value="1"/>
</dbReference>
<gene>
    <name evidence="1" type="ORF">BOTBODRAFT_27525</name>
</gene>
<keyword evidence="2" id="KW-1185">Reference proteome</keyword>